<keyword evidence="4" id="KW-1185">Reference proteome</keyword>
<protein>
    <recommendedName>
        <fullName evidence="2">VOC domain-containing protein</fullName>
    </recommendedName>
</protein>
<dbReference type="RefSeq" id="WP_133977302.1">
    <property type="nucleotide sequence ID" value="NZ_SOCE01000001.1"/>
</dbReference>
<dbReference type="Pfam" id="PF00903">
    <property type="entry name" value="Glyoxalase"/>
    <property type="match status" value="1"/>
</dbReference>
<dbReference type="EMBL" id="SOCE01000001">
    <property type="protein sequence ID" value="TDU87542.1"/>
    <property type="molecule type" value="Genomic_DNA"/>
</dbReference>
<evidence type="ECO:0000256" key="1">
    <source>
        <dbReference type="SAM" id="MobiDB-lite"/>
    </source>
</evidence>
<dbReference type="OrthoDB" id="2453533at2"/>
<accession>A0A4R7T6M5</accession>
<comment type="caution">
    <text evidence="3">The sequence shown here is derived from an EMBL/GenBank/DDBJ whole genome shotgun (WGS) entry which is preliminary data.</text>
</comment>
<proteinExistence type="predicted"/>
<dbReference type="InterPro" id="IPR037523">
    <property type="entry name" value="VOC_core"/>
</dbReference>
<dbReference type="AlphaFoldDB" id="A0A4R7T6M5"/>
<dbReference type="Gene3D" id="3.10.180.10">
    <property type="entry name" value="2,3-Dihydroxybiphenyl 1,2-Dioxygenase, domain 1"/>
    <property type="match status" value="1"/>
</dbReference>
<evidence type="ECO:0000313" key="4">
    <source>
        <dbReference type="Proteomes" id="UP000295151"/>
    </source>
</evidence>
<dbReference type="InterPro" id="IPR029068">
    <property type="entry name" value="Glyas_Bleomycin-R_OHBP_Dase"/>
</dbReference>
<name>A0A4R7T6M5_9ACTN</name>
<feature type="region of interest" description="Disordered" evidence="1">
    <location>
        <begin position="94"/>
        <end position="114"/>
    </location>
</feature>
<gene>
    <name evidence="3" type="ORF">EV138_1066</name>
</gene>
<organism evidence="3 4">
    <name type="scientific">Kribbella voronezhensis</name>
    <dbReference type="NCBI Taxonomy" id="2512212"/>
    <lineage>
        <taxon>Bacteria</taxon>
        <taxon>Bacillati</taxon>
        <taxon>Actinomycetota</taxon>
        <taxon>Actinomycetes</taxon>
        <taxon>Propionibacteriales</taxon>
        <taxon>Kribbellaceae</taxon>
        <taxon>Kribbella</taxon>
    </lineage>
</organism>
<dbReference type="InterPro" id="IPR004360">
    <property type="entry name" value="Glyas_Fos-R_dOase_dom"/>
</dbReference>
<dbReference type="Proteomes" id="UP000295151">
    <property type="component" value="Unassembled WGS sequence"/>
</dbReference>
<evidence type="ECO:0000259" key="2">
    <source>
        <dbReference type="PROSITE" id="PS51819"/>
    </source>
</evidence>
<dbReference type="CDD" id="cd06587">
    <property type="entry name" value="VOC"/>
    <property type="match status" value="1"/>
</dbReference>
<feature type="domain" description="VOC" evidence="2">
    <location>
        <begin position="2"/>
        <end position="111"/>
    </location>
</feature>
<sequence length="114" mass="12542">MTIDLFAGIAVREIGAAKAWYERFLGGPPAFLPNDEEAVWEIAEHRYVYIIEAPERAGHAVNTVFLEDLDPVIDGISARGIEPVERETYDNGVRKVTYNDPDGNEFGYGGGPAT</sequence>
<dbReference type="SUPFAM" id="SSF54593">
    <property type="entry name" value="Glyoxalase/Bleomycin resistance protein/Dihydroxybiphenyl dioxygenase"/>
    <property type="match status" value="1"/>
</dbReference>
<evidence type="ECO:0000313" key="3">
    <source>
        <dbReference type="EMBL" id="TDU87542.1"/>
    </source>
</evidence>
<dbReference type="PROSITE" id="PS51819">
    <property type="entry name" value="VOC"/>
    <property type="match status" value="1"/>
</dbReference>
<reference evidence="3 4" key="1">
    <citation type="submission" date="2019-03" db="EMBL/GenBank/DDBJ databases">
        <title>Genomic Encyclopedia of Type Strains, Phase III (KMG-III): the genomes of soil and plant-associated and newly described type strains.</title>
        <authorList>
            <person name="Whitman W."/>
        </authorList>
    </citation>
    <scope>NUCLEOTIDE SEQUENCE [LARGE SCALE GENOMIC DNA]</scope>
    <source>
        <strain evidence="3 4">VKM Ac-2575</strain>
    </source>
</reference>